<evidence type="ECO:0000313" key="3">
    <source>
        <dbReference type="Proteomes" id="UP000509568"/>
    </source>
</evidence>
<reference evidence="2 3" key="1">
    <citation type="submission" date="2020-06" db="EMBL/GenBank/DDBJ databases">
        <title>Pseudomonas eucalypticola sp. nov., an endophyte of Eucalyptus dunnii leaves with biocontrol ability of eucalyptus leaf blight.</title>
        <authorList>
            <person name="Liu Y."/>
            <person name="Song Z."/>
            <person name="Zeng H."/>
            <person name="Lu M."/>
            <person name="Wang X."/>
            <person name="Lian X."/>
            <person name="Zhang Q."/>
        </authorList>
    </citation>
    <scope>NUCLEOTIDE SEQUENCE [LARGE SCALE GENOMIC DNA]</scope>
    <source>
        <strain evidence="2 3">NP-1</strain>
    </source>
</reference>
<organism evidence="2 3">
    <name type="scientific">Pseudomonas eucalypticola</name>
    <dbReference type="NCBI Taxonomy" id="2599595"/>
    <lineage>
        <taxon>Bacteria</taxon>
        <taxon>Pseudomonadati</taxon>
        <taxon>Pseudomonadota</taxon>
        <taxon>Gammaproteobacteria</taxon>
        <taxon>Pseudomonadales</taxon>
        <taxon>Pseudomonadaceae</taxon>
        <taxon>Pseudomonas</taxon>
    </lineage>
</organism>
<dbReference type="SUPFAM" id="SSF56112">
    <property type="entry name" value="Protein kinase-like (PK-like)"/>
    <property type="match status" value="1"/>
</dbReference>
<gene>
    <name evidence="2" type="ORF">HWQ56_02555</name>
</gene>
<dbReference type="AlphaFoldDB" id="A0A7D5D4H9"/>
<dbReference type="EMBL" id="CP056030">
    <property type="protein sequence ID" value="QKZ02740.1"/>
    <property type="molecule type" value="Genomic_DNA"/>
</dbReference>
<protein>
    <submittedName>
        <fullName evidence="2">Phosphotransferase</fullName>
    </submittedName>
</protein>
<keyword evidence="2" id="KW-0808">Transferase</keyword>
<dbReference type="Pfam" id="PF01636">
    <property type="entry name" value="APH"/>
    <property type="match status" value="1"/>
</dbReference>
<dbReference type="GO" id="GO:0016740">
    <property type="term" value="F:transferase activity"/>
    <property type="evidence" value="ECO:0007669"/>
    <property type="project" value="UniProtKB-KW"/>
</dbReference>
<sequence length="214" mass="24690">MQTLDYADYQVLRQGARVIEADGHGDKVLLLPNGNFLKLFRRKRVITSAALFPYARRFASNTLALRKRGIPCPQILGTYRVAEIERDVVHYAPLPGQTLRQLITGDVPPPRALLTQFARFVAQLHERGVYFRSLHLGNVVMTPQNELGLIDIADLRTYPWILRKSLCLRNFQHMLRYEEDRQWLLQDGGVPFLDAYARHAPQKWSSEQLAQRLV</sequence>
<dbReference type="InterPro" id="IPR011009">
    <property type="entry name" value="Kinase-like_dom_sf"/>
</dbReference>
<evidence type="ECO:0000259" key="1">
    <source>
        <dbReference type="Pfam" id="PF01636"/>
    </source>
</evidence>
<proteinExistence type="predicted"/>
<dbReference type="Proteomes" id="UP000509568">
    <property type="component" value="Chromosome"/>
</dbReference>
<keyword evidence="3" id="KW-1185">Reference proteome</keyword>
<dbReference type="InterPro" id="IPR002575">
    <property type="entry name" value="Aminoglycoside_PTrfase"/>
</dbReference>
<dbReference type="KEGG" id="pez:HWQ56_02555"/>
<name>A0A7D5D4H9_9PSED</name>
<accession>A0A7D5D4H9</accession>
<feature type="domain" description="Aminoglycoside phosphotransferase" evidence="1">
    <location>
        <begin position="51"/>
        <end position="126"/>
    </location>
</feature>
<dbReference type="RefSeq" id="WP_158157182.1">
    <property type="nucleotide sequence ID" value="NZ_CP056030.1"/>
</dbReference>
<dbReference type="Gene3D" id="1.10.510.10">
    <property type="entry name" value="Transferase(Phosphotransferase) domain 1"/>
    <property type="match status" value="1"/>
</dbReference>
<evidence type="ECO:0000313" key="2">
    <source>
        <dbReference type="EMBL" id="QKZ02740.1"/>
    </source>
</evidence>